<accession>A0A099EV32</accession>
<dbReference type="EMBL" id="JRKS01000086">
    <property type="protein sequence ID" value="KGJ01847.1"/>
    <property type="molecule type" value="Genomic_DNA"/>
</dbReference>
<sequence>MIDWERVTSLRDEVGEDEFRPLVEMFLDEIEAGLMALGSANPVVTWDSLNLLKGCSLNLGLTAFFRICDTWEKLMASGKADQLEIDLLLASYATSKQLLLRDLDWMTGGQGATGVA</sequence>
<proteinExistence type="predicted"/>
<evidence type="ECO:0000313" key="2">
    <source>
        <dbReference type="Proteomes" id="UP000029917"/>
    </source>
</evidence>
<organism evidence="1 2">
    <name type="scientific">Paracoccus sphaerophysae</name>
    <dbReference type="NCBI Taxonomy" id="690417"/>
    <lineage>
        <taxon>Bacteria</taxon>
        <taxon>Pseudomonadati</taxon>
        <taxon>Pseudomonadota</taxon>
        <taxon>Alphaproteobacteria</taxon>
        <taxon>Rhodobacterales</taxon>
        <taxon>Paracoccaceae</taxon>
        <taxon>Paracoccus</taxon>
    </lineage>
</organism>
<dbReference type="AlphaFoldDB" id="A0A099EV32"/>
<dbReference type="Proteomes" id="UP000029917">
    <property type="component" value="Unassembled WGS sequence"/>
</dbReference>
<dbReference type="STRING" id="690417.IC63_15925"/>
<name>A0A099EV32_9RHOB</name>
<evidence type="ECO:0008006" key="3">
    <source>
        <dbReference type="Google" id="ProtNLM"/>
    </source>
</evidence>
<protein>
    <recommendedName>
        <fullName evidence="3">Hpt domain-containing protein</fullName>
    </recommendedName>
</protein>
<gene>
    <name evidence="1" type="ORF">IC63_15925</name>
</gene>
<reference evidence="1 2" key="2">
    <citation type="submission" date="2014-10" db="EMBL/GenBank/DDBJ databases">
        <title>Paracoccus sanguinis sp. nov., isolated from clinical specimens of New York State patients.</title>
        <authorList>
            <person name="Mingle L.A."/>
            <person name="Cole J.A."/>
            <person name="Lapierre P."/>
            <person name="Musser K.A."/>
        </authorList>
    </citation>
    <scope>NUCLEOTIDE SEQUENCE [LARGE SCALE GENOMIC DNA]</scope>
    <source>
        <strain evidence="1 2">HAMBI 3106</strain>
    </source>
</reference>
<dbReference type="SUPFAM" id="SSF47226">
    <property type="entry name" value="Histidine-containing phosphotransfer domain, HPT domain"/>
    <property type="match status" value="1"/>
</dbReference>
<dbReference type="OrthoDB" id="7867809at2"/>
<dbReference type="InterPro" id="IPR036641">
    <property type="entry name" value="HPT_dom_sf"/>
</dbReference>
<keyword evidence="2" id="KW-1185">Reference proteome</keyword>
<dbReference type="Gene3D" id="1.20.120.160">
    <property type="entry name" value="HPT domain"/>
    <property type="match status" value="1"/>
</dbReference>
<reference evidence="1 2" key="1">
    <citation type="submission" date="2014-09" db="EMBL/GenBank/DDBJ databases">
        <authorList>
            <person name="McGinnis J.M."/>
            <person name="Wolfgang W.J."/>
        </authorList>
    </citation>
    <scope>NUCLEOTIDE SEQUENCE [LARGE SCALE GENOMIC DNA]</scope>
    <source>
        <strain evidence="1 2">HAMBI 3106</strain>
    </source>
</reference>
<dbReference type="GO" id="GO:0000160">
    <property type="term" value="P:phosphorelay signal transduction system"/>
    <property type="evidence" value="ECO:0007669"/>
    <property type="project" value="InterPro"/>
</dbReference>
<evidence type="ECO:0000313" key="1">
    <source>
        <dbReference type="EMBL" id="KGJ01847.1"/>
    </source>
</evidence>
<comment type="caution">
    <text evidence="1">The sequence shown here is derived from an EMBL/GenBank/DDBJ whole genome shotgun (WGS) entry which is preliminary data.</text>
</comment>
<dbReference type="RefSeq" id="WP_036722065.1">
    <property type="nucleotide sequence ID" value="NZ_JRKS01000086.1"/>
</dbReference>